<protein>
    <submittedName>
        <fullName evidence="1">Uncharacterized protein</fullName>
    </submittedName>
</protein>
<organism evidence="1 3">
    <name type="scientific">Amycolatopsis azurea DSM 43854</name>
    <dbReference type="NCBI Taxonomy" id="1238180"/>
    <lineage>
        <taxon>Bacteria</taxon>
        <taxon>Bacillati</taxon>
        <taxon>Actinomycetota</taxon>
        <taxon>Actinomycetes</taxon>
        <taxon>Pseudonocardiales</taxon>
        <taxon>Pseudonocardiaceae</taxon>
        <taxon>Amycolatopsis</taxon>
    </lineage>
</organism>
<dbReference type="EMBL" id="MUXN01000004">
    <property type="protein sequence ID" value="OOC07554.1"/>
    <property type="molecule type" value="Genomic_DNA"/>
</dbReference>
<evidence type="ECO:0000313" key="1">
    <source>
        <dbReference type="EMBL" id="EMD29627.1"/>
    </source>
</evidence>
<dbReference type="PATRIC" id="fig|1238180.3.peg.383"/>
<reference evidence="2 4" key="2">
    <citation type="submission" date="2017-02" db="EMBL/GenBank/DDBJ databases">
        <title>Amycolatopsis azurea DSM 43854 draft genome.</title>
        <authorList>
            <person name="Mayilraj S."/>
        </authorList>
    </citation>
    <scope>NUCLEOTIDE SEQUENCE [LARGE SCALE GENOMIC DNA]</scope>
    <source>
        <strain evidence="2 4">DSM 43854</strain>
    </source>
</reference>
<proteinExistence type="predicted"/>
<dbReference type="Proteomes" id="UP000014137">
    <property type="component" value="Unassembled WGS sequence"/>
</dbReference>
<evidence type="ECO:0000313" key="3">
    <source>
        <dbReference type="Proteomes" id="UP000014137"/>
    </source>
</evidence>
<reference evidence="1 3" key="1">
    <citation type="submission" date="2012-10" db="EMBL/GenBank/DDBJ databases">
        <title>Genome assembly of Amycolatopsis azurea DSM 43854.</title>
        <authorList>
            <person name="Khatri I."/>
            <person name="Kaur I."/>
            <person name="Subramanian S."/>
            <person name="Mayilraj S."/>
        </authorList>
    </citation>
    <scope>NUCLEOTIDE SEQUENCE [LARGE SCALE GENOMIC DNA]</scope>
    <source>
        <strain evidence="1 3">DSM 43854</strain>
    </source>
</reference>
<dbReference type="EMBL" id="ANMG01000003">
    <property type="protein sequence ID" value="EMD29627.1"/>
    <property type="molecule type" value="Genomic_DNA"/>
</dbReference>
<dbReference type="AlphaFoldDB" id="M2QUG3"/>
<comment type="caution">
    <text evidence="1">The sequence shown here is derived from an EMBL/GenBank/DDBJ whole genome shotgun (WGS) entry which is preliminary data.</text>
</comment>
<dbReference type="Proteomes" id="UP000188551">
    <property type="component" value="Unassembled WGS sequence"/>
</dbReference>
<gene>
    <name evidence="2" type="ORF">B0293_07755</name>
    <name evidence="1" type="ORF">C791_2986</name>
</gene>
<keyword evidence="4" id="KW-1185">Reference proteome</keyword>
<accession>M2QUG3</accession>
<name>M2QUG3_9PSEU</name>
<sequence length="92" mass="10209">MEARTHLSNWEAGVTMSLYSAEPYMGEDLSRDAYPLEILVNLEQGYREAAPTISLEPEGGLKEERPSSLNMTVDEAERIARALLKAVKLARG</sequence>
<evidence type="ECO:0000313" key="2">
    <source>
        <dbReference type="EMBL" id="OOC07554.1"/>
    </source>
</evidence>
<evidence type="ECO:0000313" key="4">
    <source>
        <dbReference type="Proteomes" id="UP000188551"/>
    </source>
</evidence>